<feature type="compositionally biased region" description="Polar residues" evidence="1">
    <location>
        <begin position="147"/>
        <end position="157"/>
    </location>
</feature>
<feature type="compositionally biased region" description="Low complexity" evidence="1">
    <location>
        <begin position="232"/>
        <end position="243"/>
    </location>
</feature>
<protein>
    <submittedName>
        <fullName evidence="2">Uncharacterized protein</fullName>
    </submittedName>
</protein>
<feature type="compositionally biased region" description="Low complexity" evidence="1">
    <location>
        <begin position="420"/>
        <end position="451"/>
    </location>
</feature>
<feature type="region of interest" description="Disordered" evidence="1">
    <location>
        <begin position="38"/>
        <end position="243"/>
    </location>
</feature>
<dbReference type="STRING" id="1095629.A0A0C9YI09"/>
<gene>
    <name evidence="2" type="ORF">K443DRAFT_673248</name>
</gene>
<keyword evidence="3" id="KW-1185">Reference proteome</keyword>
<feature type="compositionally biased region" description="Low complexity" evidence="1">
    <location>
        <begin position="519"/>
        <end position="554"/>
    </location>
</feature>
<feature type="region of interest" description="Disordered" evidence="1">
    <location>
        <begin position="710"/>
        <end position="736"/>
    </location>
</feature>
<dbReference type="Proteomes" id="UP000054477">
    <property type="component" value="Unassembled WGS sequence"/>
</dbReference>
<feature type="compositionally biased region" description="Low complexity" evidence="1">
    <location>
        <begin position="710"/>
        <end position="720"/>
    </location>
</feature>
<proteinExistence type="predicted"/>
<reference evidence="3" key="2">
    <citation type="submission" date="2015-01" db="EMBL/GenBank/DDBJ databases">
        <title>Evolutionary Origins and Diversification of the Mycorrhizal Mutualists.</title>
        <authorList>
            <consortium name="DOE Joint Genome Institute"/>
            <consortium name="Mycorrhizal Genomics Consortium"/>
            <person name="Kohler A."/>
            <person name="Kuo A."/>
            <person name="Nagy L.G."/>
            <person name="Floudas D."/>
            <person name="Copeland A."/>
            <person name="Barry K.W."/>
            <person name="Cichocki N."/>
            <person name="Veneault-Fourrey C."/>
            <person name="LaButti K."/>
            <person name="Lindquist E.A."/>
            <person name="Lipzen A."/>
            <person name="Lundell T."/>
            <person name="Morin E."/>
            <person name="Murat C."/>
            <person name="Riley R."/>
            <person name="Ohm R."/>
            <person name="Sun H."/>
            <person name="Tunlid A."/>
            <person name="Henrissat B."/>
            <person name="Grigoriev I.V."/>
            <person name="Hibbett D.S."/>
            <person name="Martin F."/>
        </authorList>
    </citation>
    <scope>NUCLEOTIDE SEQUENCE [LARGE SCALE GENOMIC DNA]</scope>
    <source>
        <strain evidence="3">LaAM-08-1</strain>
    </source>
</reference>
<feature type="compositionally biased region" description="Acidic residues" evidence="1">
    <location>
        <begin position="86"/>
        <end position="97"/>
    </location>
</feature>
<feature type="compositionally biased region" description="Polar residues" evidence="1">
    <location>
        <begin position="902"/>
        <end position="916"/>
    </location>
</feature>
<dbReference type="AlphaFoldDB" id="A0A0C9YI09"/>
<evidence type="ECO:0000256" key="1">
    <source>
        <dbReference type="SAM" id="MobiDB-lite"/>
    </source>
</evidence>
<dbReference type="EMBL" id="KN838546">
    <property type="protein sequence ID" value="KIK07668.1"/>
    <property type="molecule type" value="Genomic_DNA"/>
</dbReference>
<reference evidence="2 3" key="1">
    <citation type="submission" date="2014-04" db="EMBL/GenBank/DDBJ databases">
        <authorList>
            <consortium name="DOE Joint Genome Institute"/>
            <person name="Kuo A."/>
            <person name="Kohler A."/>
            <person name="Nagy L.G."/>
            <person name="Floudas D."/>
            <person name="Copeland A."/>
            <person name="Barry K.W."/>
            <person name="Cichocki N."/>
            <person name="Veneault-Fourrey C."/>
            <person name="LaButti K."/>
            <person name="Lindquist E.A."/>
            <person name="Lipzen A."/>
            <person name="Lundell T."/>
            <person name="Morin E."/>
            <person name="Murat C."/>
            <person name="Sun H."/>
            <person name="Tunlid A."/>
            <person name="Henrissat B."/>
            <person name="Grigoriev I.V."/>
            <person name="Hibbett D.S."/>
            <person name="Martin F."/>
            <person name="Nordberg H.P."/>
            <person name="Cantor M.N."/>
            <person name="Hua S.X."/>
        </authorList>
    </citation>
    <scope>NUCLEOTIDE SEQUENCE [LARGE SCALE GENOMIC DNA]</scope>
    <source>
        <strain evidence="2 3">LaAM-08-1</strain>
    </source>
</reference>
<feature type="compositionally biased region" description="Low complexity" evidence="1">
    <location>
        <begin position="862"/>
        <end position="895"/>
    </location>
</feature>
<feature type="region of interest" description="Disordered" evidence="1">
    <location>
        <begin position="783"/>
        <end position="963"/>
    </location>
</feature>
<evidence type="ECO:0000313" key="2">
    <source>
        <dbReference type="EMBL" id="KIK07668.1"/>
    </source>
</evidence>
<evidence type="ECO:0000313" key="3">
    <source>
        <dbReference type="Proteomes" id="UP000054477"/>
    </source>
</evidence>
<dbReference type="HOGENOM" id="CLU_007668_0_0_1"/>
<accession>A0A0C9YI09</accession>
<feature type="compositionally biased region" description="Polar residues" evidence="1">
    <location>
        <begin position="222"/>
        <end position="231"/>
    </location>
</feature>
<feature type="compositionally biased region" description="Low complexity" evidence="1">
    <location>
        <begin position="108"/>
        <end position="117"/>
    </location>
</feature>
<feature type="compositionally biased region" description="Polar residues" evidence="1">
    <location>
        <begin position="806"/>
        <end position="827"/>
    </location>
</feature>
<sequence>MIHNDRNNSKQDIILQNDKIISWEDHFDQDPFIAHLDTTQHLPGPVDTTHHSPASTRGRSSSLSPVPDPSPQPQEKEASLQVPVREEEEEDENENENEAVPTPINDVSRLSTPLSELSPPPDQDDAPDADTQKPSSSSPKSDVAADTNDTQPTTTDVGKSEATKEDPGDVSSNTSHPALTAPGVSSSSPPQPIQTPTVQEPPDQTSPNTSPPSPDKAGPSMPSYSPTNINGTSLSPTSTSSTPNFIQQAQDAALLNPSPGDPKVELVLELNLELLKVLIVLQGKGILPSDARFQQYAQRIQSNLGWMASSADYHRLGGQIVQAQTSQGKHSKGPIHPIIEPPAPIEHGSTDRIQEIYSDFPKIFFKEVNLRQQLAATANIAVPANPLSAIVPGNLKRDRSDEPISEVMSSKRRDTGEGKMLPPSLSPSSHSASSMMPPSSSGPQQQQLNPSHGVTLPAATHFSLPMSTTNTNGVSGNMIPPQLQQQQGGGGMGIDPSVGMMNTSDIQRAAARERERQQQLRLAQQASRQLSPQSSQPQPGSIPNVSVNAAAGPSSRGGGGSGGDLPPAIAALPQIMQQAYRILNTPNHSYIKYMMQNLPGFHTMPLQLQLQKMVAFQTRLQQQKEQSQREQMARAMASGGGGRGGMIQQQQLGDNMAVQQGTQFPVAPASPVHASQNPMFAGQGGGGGGMDPRMAGMNMNNLTPQQRQLILKQQHQQRNSSGGGGGSQGGMNMNNPQMNMNPMQINQANVNPQLAAFQEQQRIRMAQERMALAGAGNAVGGISPTSPDPGAFRSNSTIPGIARSARSPTDASTSISPVHNQTQTSRGGNMGMTQEDYQRIMMQQQQGQAQAVRAMTQSPAFGQQGWGQQQQQERQQQQQQQQRFGMSPPGSAVGAPSPPNSQNWNGAQYPFSSSSPVGGGIGEMQQIRHLSATPAPQQQRQMTPQNTTSPPTVENEADWFNWQ</sequence>
<feature type="compositionally biased region" description="Polar residues" evidence="1">
    <location>
        <begin position="465"/>
        <end position="475"/>
    </location>
</feature>
<name>A0A0C9YI09_9AGAR</name>
<feature type="compositionally biased region" description="Low complexity" evidence="1">
    <location>
        <begin position="839"/>
        <end position="855"/>
    </location>
</feature>
<feature type="compositionally biased region" description="Basic and acidic residues" evidence="1">
    <location>
        <begin position="158"/>
        <end position="167"/>
    </location>
</feature>
<organism evidence="2 3">
    <name type="scientific">Laccaria amethystina LaAM-08-1</name>
    <dbReference type="NCBI Taxonomy" id="1095629"/>
    <lineage>
        <taxon>Eukaryota</taxon>
        <taxon>Fungi</taxon>
        <taxon>Dikarya</taxon>
        <taxon>Basidiomycota</taxon>
        <taxon>Agaricomycotina</taxon>
        <taxon>Agaricomycetes</taxon>
        <taxon>Agaricomycetidae</taxon>
        <taxon>Agaricales</taxon>
        <taxon>Agaricineae</taxon>
        <taxon>Hydnangiaceae</taxon>
        <taxon>Laccaria</taxon>
    </lineage>
</organism>
<dbReference type="OrthoDB" id="2530523at2759"/>
<feature type="compositionally biased region" description="Polar residues" evidence="1">
    <location>
        <begin position="934"/>
        <end position="952"/>
    </location>
</feature>
<feature type="compositionally biased region" description="Low complexity" evidence="1">
    <location>
        <begin position="182"/>
        <end position="202"/>
    </location>
</feature>
<feature type="region of interest" description="Disordered" evidence="1">
    <location>
        <begin position="390"/>
        <end position="565"/>
    </location>
</feature>